<dbReference type="InterPro" id="IPR009016">
    <property type="entry name" value="Fe_hydrogenase"/>
</dbReference>
<accession>A0A3P7YUA5</accession>
<dbReference type="Gene3D" id="3.30.450.70">
    <property type="match status" value="1"/>
</dbReference>
<evidence type="ECO:0000313" key="7">
    <source>
        <dbReference type="EMBL" id="VDO75664.1"/>
    </source>
</evidence>
<evidence type="ECO:0000256" key="1">
    <source>
        <dbReference type="ARBA" id="ARBA00004556"/>
    </source>
</evidence>
<dbReference type="AlphaFoldDB" id="A0A183FLU3"/>
<dbReference type="Gene3D" id="3.40.950.10">
    <property type="entry name" value="Fe-only Hydrogenase (Larger Subunit), Chain L, domain 3"/>
    <property type="match status" value="1"/>
</dbReference>
<protein>
    <submittedName>
        <fullName evidence="9">Fe_hyd_lg_C domain-containing protein</fullName>
    </submittedName>
</protein>
<dbReference type="Proteomes" id="UP000050761">
    <property type="component" value="Unassembled WGS sequence"/>
</dbReference>
<reference evidence="7 8" key="1">
    <citation type="submission" date="2018-11" db="EMBL/GenBank/DDBJ databases">
        <authorList>
            <consortium name="Pathogen Informatics"/>
        </authorList>
    </citation>
    <scope>NUCLEOTIDE SEQUENCE [LARGE SCALE GENOMIC DNA]</scope>
</reference>
<evidence type="ECO:0000256" key="4">
    <source>
        <dbReference type="ARBA" id="ARBA00022892"/>
    </source>
</evidence>
<comment type="function">
    <text evidence="5">Component of the cytosolic iron-sulfur (Fe/S) protein assembly machinery. Required for maturation of extramitochondrial Fe/S proteins.</text>
</comment>
<name>A0A183FLU3_HELPZ</name>
<dbReference type="SUPFAM" id="SSF64356">
    <property type="entry name" value="SNARE-like"/>
    <property type="match status" value="1"/>
</dbReference>
<dbReference type="Pfam" id="PF04628">
    <property type="entry name" value="Sedlin_N"/>
    <property type="match status" value="1"/>
</dbReference>
<dbReference type="GO" id="GO:0048471">
    <property type="term" value="C:perinuclear region of cytoplasm"/>
    <property type="evidence" value="ECO:0007669"/>
    <property type="project" value="UniProtKB-SubCell"/>
</dbReference>
<evidence type="ECO:0000313" key="9">
    <source>
        <dbReference type="WBParaSite" id="HPBE_0000827501-mRNA-1"/>
    </source>
</evidence>
<feature type="domain" description="Iron hydrogenase large subunit C-terminal" evidence="6">
    <location>
        <begin position="72"/>
        <end position="346"/>
    </location>
</feature>
<dbReference type="OrthoDB" id="10253113at2759"/>
<dbReference type="InterPro" id="IPR050340">
    <property type="entry name" value="Cytosolic_Fe-S_CAF"/>
</dbReference>
<organism evidence="8 9">
    <name type="scientific">Heligmosomoides polygyrus</name>
    <name type="common">Parasitic roundworm</name>
    <dbReference type="NCBI Taxonomy" id="6339"/>
    <lineage>
        <taxon>Eukaryota</taxon>
        <taxon>Metazoa</taxon>
        <taxon>Ecdysozoa</taxon>
        <taxon>Nematoda</taxon>
        <taxon>Chromadorea</taxon>
        <taxon>Rhabditida</taxon>
        <taxon>Rhabditina</taxon>
        <taxon>Rhabditomorpha</taxon>
        <taxon>Strongyloidea</taxon>
        <taxon>Heligmosomidae</taxon>
        <taxon>Heligmosomoides</taxon>
    </lineage>
</organism>
<dbReference type="Gene3D" id="3.40.50.1780">
    <property type="match status" value="1"/>
</dbReference>
<comment type="similarity">
    <text evidence="3">Belongs to the TRAPP small subunits family. Sedlin subfamily.</text>
</comment>
<dbReference type="PANTHER" id="PTHR11615">
    <property type="entry name" value="NITRATE, FORMATE, IRON DEHYDROGENASE"/>
    <property type="match status" value="1"/>
</dbReference>
<dbReference type="EMBL" id="UZAH01026106">
    <property type="protein sequence ID" value="VDO75664.1"/>
    <property type="molecule type" value="Genomic_DNA"/>
</dbReference>
<dbReference type="Pfam" id="PF02906">
    <property type="entry name" value="Fe_hyd_lg_C"/>
    <property type="match status" value="1"/>
</dbReference>
<reference evidence="9" key="2">
    <citation type="submission" date="2019-09" db="UniProtKB">
        <authorList>
            <consortium name="WormBaseParasite"/>
        </authorList>
    </citation>
    <scope>IDENTIFICATION</scope>
</reference>
<evidence type="ECO:0000256" key="5">
    <source>
        <dbReference type="ARBA" id="ARBA00025700"/>
    </source>
</evidence>
<accession>A0A183FLU3</accession>
<evidence type="ECO:0000313" key="8">
    <source>
        <dbReference type="Proteomes" id="UP000050761"/>
    </source>
</evidence>
<dbReference type="SUPFAM" id="SSF53920">
    <property type="entry name" value="Fe-only hydrogenase"/>
    <property type="match status" value="1"/>
</dbReference>
<dbReference type="InterPro" id="IPR006722">
    <property type="entry name" value="Sedlin"/>
</dbReference>
<keyword evidence="8" id="KW-1185">Reference proteome</keyword>
<dbReference type="GO" id="GO:0006888">
    <property type="term" value="P:endoplasmic reticulum to Golgi vesicle-mediated transport"/>
    <property type="evidence" value="ECO:0007669"/>
    <property type="project" value="InterPro"/>
</dbReference>
<sequence length="414" mass="46206">MILLSFGFITNTGVRMILVLEANNLDWKDFDIRAIFKRFHSLYCNAISNPFHTFGEEIRSKLLEGMTDKQLFVVTVSPQSVSSIAVKRQISASDAARLIATYFFSKGAHYVIDSSFGRAFCLEEAYTEFQSTSARPLLVSACPGFVCYAEKSHDGFLLPFLSKVRSPQAVNGALVKDYLSRHLHVPIESIYHAAVMPCFDKKLEASRPDFYVPGTEVRETDCVISTVEVAGLLDEVDTVTETEKDGWLSNFSRGVLYGNPGGTSGGFTEMLVRKLVSENGGEISEEKLAKNVEVVVVKRDGEVTLRAARVYGFRNIQNLVRKMKSNKCNYDYVEVMACPSGCANGGAQIRAETAEERDRVLSSVEEVFSTLVEDAWPEMLDVPKTWSSLNPDWKAFLRTDYHGVTGNITQKLQW</sequence>
<comment type="subcellular location">
    <subcellularLocation>
        <location evidence="1">Cytoplasm</location>
        <location evidence="1">Perinuclear region</location>
    </subcellularLocation>
</comment>
<evidence type="ECO:0000259" key="6">
    <source>
        <dbReference type="Pfam" id="PF02906"/>
    </source>
</evidence>
<keyword evidence="4" id="KW-0931">ER-Golgi transport</keyword>
<dbReference type="WBParaSite" id="HPBE_0000827501-mRNA-1">
    <property type="protein sequence ID" value="HPBE_0000827501-mRNA-1"/>
    <property type="gene ID" value="HPBE_0000827501"/>
</dbReference>
<proteinExistence type="inferred from homology"/>
<evidence type="ECO:0000256" key="2">
    <source>
        <dbReference type="ARBA" id="ARBA00006596"/>
    </source>
</evidence>
<evidence type="ECO:0000256" key="3">
    <source>
        <dbReference type="ARBA" id="ARBA00006626"/>
    </source>
</evidence>
<keyword evidence="4" id="KW-0813">Transport</keyword>
<dbReference type="InterPro" id="IPR004108">
    <property type="entry name" value="Fe_hydrogenase_lsu_C"/>
</dbReference>
<comment type="similarity">
    <text evidence="2">Belongs to the NARF family.</text>
</comment>
<gene>
    <name evidence="7" type="ORF">HPBE_LOCUS8276</name>
</gene>
<dbReference type="InterPro" id="IPR011012">
    <property type="entry name" value="Longin-like_dom_sf"/>
</dbReference>